<dbReference type="EMBL" id="VTOW01000003">
    <property type="protein sequence ID" value="NKE72519.1"/>
    <property type="molecule type" value="Genomic_DNA"/>
</dbReference>
<dbReference type="GO" id="GO:0005886">
    <property type="term" value="C:plasma membrane"/>
    <property type="evidence" value="ECO:0007669"/>
    <property type="project" value="TreeGrafter"/>
</dbReference>
<dbReference type="Proteomes" id="UP000534783">
    <property type="component" value="Unassembled WGS sequence"/>
</dbReference>
<accession>A0A7X6ICJ6</accession>
<organism evidence="2 3">
    <name type="scientific">Candidatus Manganitrophus noduliformans</name>
    <dbReference type="NCBI Taxonomy" id="2606439"/>
    <lineage>
        <taxon>Bacteria</taxon>
        <taxon>Pseudomonadati</taxon>
        <taxon>Nitrospirota</taxon>
        <taxon>Nitrospiria</taxon>
        <taxon>Candidatus Troglogloeales</taxon>
        <taxon>Candidatus Manganitrophaceae</taxon>
        <taxon>Candidatus Manganitrophus</taxon>
    </lineage>
</organism>
<dbReference type="Pfam" id="PF05157">
    <property type="entry name" value="MshEN"/>
    <property type="match status" value="1"/>
</dbReference>
<comment type="caution">
    <text evidence="2">The sequence shown here is derived from an EMBL/GenBank/DDBJ whole genome shotgun (WGS) entry which is preliminary data.</text>
</comment>
<dbReference type="InterPro" id="IPR007831">
    <property type="entry name" value="T2SS_GspE_N"/>
</dbReference>
<dbReference type="PANTHER" id="PTHR30258:SF1">
    <property type="entry name" value="PROTEIN TRANSPORT PROTEIN HOFB HOMOLOG"/>
    <property type="match status" value="1"/>
</dbReference>
<evidence type="ECO:0000313" key="2">
    <source>
        <dbReference type="EMBL" id="NKE72519.1"/>
    </source>
</evidence>
<dbReference type="GO" id="GO:0016887">
    <property type="term" value="F:ATP hydrolysis activity"/>
    <property type="evidence" value="ECO:0007669"/>
    <property type="project" value="TreeGrafter"/>
</dbReference>
<dbReference type="SUPFAM" id="SSF160246">
    <property type="entry name" value="EspE N-terminal domain-like"/>
    <property type="match status" value="1"/>
</dbReference>
<gene>
    <name evidence="2" type="ORF">MNODULE_17345</name>
</gene>
<keyword evidence="3" id="KW-1185">Reference proteome</keyword>
<name>A0A7X6ICJ6_9BACT</name>
<dbReference type="RefSeq" id="WP_168062243.1">
    <property type="nucleotide sequence ID" value="NZ_VTOW01000003.1"/>
</dbReference>
<dbReference type="PANTHER" id="PTHR30258">
    <property type="entry name" value="TYPE II SECRETION SYSTEM PROTEIN GSPE-RELATED"/>
    <property type="match status" value="1"/>
</dbReference>
<protein>
    <recommendedName>
        <fullName evidence="1">Type II secretion system protein GspE N-terminal domain-containing protein</fullName>
    </recommendedName>
</protein>
<sequence length="335" mass="38417">MSRFLGEHLIAAKKITEDQLEKVLERQVTEGGRLGTNLIELGYLTEEELTHFLSEKFQIPIVPQVVLAQIPKEVIQLVPKGLAIQYEMIPFGRQGNILRIAVADPTNTPEIATLPIFQPYELQFHVASEIRIQYFLKKYYQADAKMRFLSILHREQDQSKNGSRVDRSNEDVDPSKIELYMELAKKDLLLIQDQDEVIRSLIRYLSFFLERVYCFSVKKGKLNLWMSIPEEEGHDLSLPTDDLPLFKQVIKNKTFYDGPMIASGMEKLIEALDIQVPPQVVVIPMLIQGHVVCVIYGDNFFSRRMIPHIPAIKSLVAKTAMALEIIILRKKIIDG</sequence>
<proteinExistence type="predicted"/>
<evidence type="ECO:0000313" key="3">
    <source>
        <dbReference type="Proteomes" id="UP000534783"/>
    </source>
</evidence>
<dbReference type="InterPro" id="IPR037257">
    <property type="entry name" value="T2SS_E_N_sf"/>
</dbReference>
<feature type="domain" description="Type II secretion system protein GspE N-terminal" evidence="1">
    <location>
        <begin position="69"/>
        <end position="143"/>
    </location>
</feature>
<evidence type="ECO:0000259" key="1">
    <source>
        <dbReference type="Pfam" id="PF05157"/>
    </source>
</evidence>
<reference evidence="2 3" key="1">
    <citation type="journal article" date="2020" name="Nature">
        <title>Bacterial chemolithoautotrophy via manganese oxidation.</title>
        <authorList>
            <person name="Yu H."/>
            <person name="Leadbetter J.R."/>
        </authorList>
    </citation>
    <scope>NUCLEOTIDE SEQUENCE [LARGE SCALE GENOMIC DNA]</scope>
    <source>
        <strain evidence="2 3">Mn-1</strain>
    </source>
</reference>
<dbReference type="Gene3D" id="3.30.300.160">
    <property type="entry name" value="Type II secretion system, protein E, N-terminal domain"/>
    <property type="match status" value="1"/>
</dbReference>
<dbReference type="AlphaFoldDB" id="A0A7X6ICJ6"/>